<accession>A0AA35SWU9</accession>
<organism evidence="3 4">
    <name type="scientific">Geodia barretti</name>
    <name type="common">Barrett's horny sponge</name>
    <dbReference type="NCBI Taxonomy" id="519541"/>
    <lineage>
        <taxon>Eukaryota</taxon>
        <taxon>Metazoa</taxon>
        <taxon>Porifera</taxon>
        <taxon>Demospongiae</taxon>
        <taxon>Heteroscleromorpha</taxon>
        <taxon>Tetractinellida</taxon>
        <taxon>Astrophorina</taxon>
        <taxon>Geodiidae</taxon>
        <taxon>Geodia</taxon>
    </lineage>
</organism>
<dbReference type="PANTHER" id="PTHR10293:SF16">
    <property type="entry name" value="GLUTAREDOXIN-RELATED PROTEIN 5, MITOCHONDRIAL"/>
    <property type="match status" value="1"/>
</dbReference>
<evidence type="ECO:0000313" key="3">
    <source>
        <dbReference type="EMBL" id="CAI8037154.1"/>
    </source>
</evidence>
<dbReference type="Pfam" id="PF00462">
    <property type="entry name" value="Glutaredoxin"/>
    <property type="match status" value="1"/>
</dbReference>
<dbReference type="PANTHER" id="PTHR10293">
    <property type="entry name" value="GLUTAREDOXIN FAMILY MEMBER"/>
    <property type="match status" value="1"/>
</dbReference>
<reference evidence="3" key="1">
    <citation type="submission" date="2023-03" db="EMBL/GenBank/DDBJ databases">
        <authorList>
            <person name="Steffen K."/>
            <person name="Cardenas P."/>
        </authorList>
    </citation>
    <scope>NUCLEOTIDE SEQUENCE</scope>
</reference>
<dbReference type="Proteomes" id="UP001174909">
    <property type="component" value="Unassembled WGS sequence"/>
</dbReference>
<dbReference type="Gene3D" id="3.40.30.10">
    <property type="entry name" value="Glutaredoxin"/>
    <property type="match status" value="1"/>
</dbReference>
<dbReference type="InterPro" id="IPR004480">
    <property type="entry name" value="Monothiol_GRX-rel"/>
</dbReference>
<proteinExistence type="predicted"/>
<name>A0AA35SWU9_GEOBA</name>
<evidence type="ECO:0000259" key="2">
    <source>
        <dbReference type="Pfam" id="PF00462"/>
    </source>
</evidence>
<sequence>MATVGRFIAALRPARTVPALQRSLAQPLTKESSVYRQLPFLRRYGDAATKYTHEYYENLVRGKPVVVFMKGEPTAPMCGFSRLVVQILDMHGAKDYESHDVLEDVDFKEGMKEYS</sequence>
<gene>
    <name evidence="3" type="ORF">GBAR_LOCUS20785</name>
</gene>
<evidence type="ECO:0000313" key="4">
    <source>
        <dbReference type="Proteomes" id="UP001174909"/>
    </source>
</evidence>
<dbReference type="PROSITE" id="PS51354">
    <property type="entry name" value="GLUTAREDOXIN_2"/>
    <property type="match status" value="1"/>
</dbReference>
<dbReference type="AlphaFoldDB" id="A0AA35SWU9"/>
<dbReference type="EMBL" id="CASHTH010002911">
    <property type="protein sequence ID" value="CAI8037154.1"/>
    <property type="molecule type" value="Genomic_DNA"/>
</dbReference>
<dbReference type="InterPro" id="IPR002109">
    <property type="entry name" value="Glutaredoxin"/>
</dbReference>
<protein>
    <submittedName>
        <fullName evidence="3">Glutaredoxin-related protein 5, mitochondrial</fullName>
    </submittedName>
</protein>
<keyword evidence="1" id="KW-0676">Redox-active center</keyword>
<comment type="caution">
    <text evidence="3">The sequence shown here is derived from an EMBL/GenBank/DDBJ whole genome shotgun (WGS) entry which is preliminary data.</text>
</comment>
<evidence type="ECO:0000256" key="1">
    <source>
        <dbReference type="ARBA" id="ARBA00023284"/>
    </source>
</evidence>
<dbReference type="SUPFAM" id="SSF52833">
    <property type="entry name" value="Thioredoxin-like"/>
    <property type="match status" value="1"/>
</dbReference>
<dbReference type="GO" id="GO:0005759">
    <property type="term" value="C:mitochondrial matrix"/>
    <property type="evidence" value="ECO:0007669"/>
    <property type="project" value="TreeGrafter"/>
</dbReference>
<dbReference type="InterPro" id="IPR036249">
    <property type="entry name" value="Thioredoxin-like_sf"/>
</dbReference>
<keyword evidence="4" id="KW-1185">Reference proteome</keyword>
<feature type="domain" description="Glutaredoxin" evidence="2">
    <location>
        <begin position="65"/>
        <end position="115"/>
    </location>
</feature>